<dbReference type="InterPro" id="IPR026341">
    <property type="entry name" value="T9SS_type_B"/>
</dbReference>
<name>A0A4Q1JP08_9BACT</name>
<proteinExistence type="predicted"/>
<dbReference type="Proteomes" id="UP000289703">
    <property type="component" value="Unassembled WGS sequence"/>
</dbReference>
<protein>
    <submittedName>
        <fullName evidence="3">T9SS type B sorting domain-containing protein</fullName>
    </submittedName>
</protein>
<dbReference type="InterPro" id="IPR000601">
    <property type="entry name" value="PKD_dom"/>
</dbReference>
<keyword evidence="4" id="KW-1185">Reference proteome</keyword>
<dbReference type="EMBL" id="SAXA01000002">
    <property type="protein sequence ID" value="RXQ96640.1"/>
    <property type="molecule type" value="Genomic_DNA"/>
</dbReference>
<reference evidence="3 4" key="1">
    <citation type="submission" date="2019-01" db="EMBL/GenBank/DDBJ databases">
        <title>Ancylomarina salipaludis sp. nov., isolated from a salt marsh.</title>
        <authorList>
            <person name="Yoon J.-H."/>
        </authorList>
    </citation>
    <scope>NUCLEOTIDE SEQUENCE [LARGE SCALE GENOMIC DNA]</scope>
    <source>
        <strain evidence="3 4">SHSM-M15</strain>
    </source>
</reference>
<dbReference type="RefSeq" id="WP_129252851.1">
    <property type="nucleotide sequence ID" value="NZ_SAXA01000002.1"/>
</dbReference>
<dbReference type="OrthoDB" id="1123245at2"/>
<organism evidence="3 4">
    <name type="scientific">Ancylomarina salipaludis</name>
    <dbReference type="NCBI Taxonomy" id="2501299"/>
    <lineage>
        <taxon>Bacteria</taxon>
        <taxon>Pseudomonadati</taxon>
        <taxon>Bacteroidota</taxon>
        <taxon>Bacteroidia</taxon>
        <taxon>Marinilabiliales</taxon>
        <taxon>Marinifilaceae</taxon>
        <taxon>Ancylomarina</taxon>
    </lineage>
</organism>
<dbReference type="InterPro" id="IPR035986">
    <property type="entry name" value="PKD_dom_sf"/>
</dbReference>
<evidence type="ECO:0000313" key="4">
    <source>
        <dbReference type="Proteomes" id="UP000289703"/>
    </source>
</evidence>
<evidence type="ECO:0000259" key="2">
    <source>
        <dbReference type="PROSITE" id="PS50093"/>
    </source>
</evidence>
<gene>
    <name evidence="3" type="ORF">EO244_03165</name>
</gene>
<sequence>MQTKGFSITVKPRLLFGLLCGLVLCSSDLLAQISAPNASYSSPTEYSSGAQDNIFVFSDEFAAGVGELKAVSPDGISGWDFTWTKWNSATTSFEAAFQVDNGLSESIVSDLGDGLYHVKIEKGAIVREYQAWVINHLKGTNQPVFTKTDMDCSGLYFLSSYVAAKDYYYDFPSSNPLELSRTLIFSFQHNGLEIQGPAFVDYDGTNKSFVYESAFKGEESFTMTVIDECGFEYTSDAILSKTYKVDPRFNFNPASGEAPLNVNFEIENLNDRAEYEWYFYQDTSRIDGPVPAQDSLLTDIKTDINETYTYLHPGKYFVKLIARNNDDAMNCVEEFVSSDILVESSLFEVPNVFTPNGDGANDVFRLKLYSVKSYSAKIFNRWGRLVYEFQESDVKYANAGYDVDIIGSGSEFWYSVKGWNGKINGKLATPGTYFYVIEAEGREETGKHYTERGAVMLLHDK</sequence>
<evidence type="ECO:0000256" key="1">
    <source>
        <dbReference type="SAM" id="SignalP"/>
    </source>
</evidence>
<dbReference type="AlphaFoldDB" id="A0A4Q1JP08"/>
<dbReference type="SUPFAM" id="SSF49299">
    <property type="entry name" value="PKD domain"/>
    <property type="match status" value="1"/>
</dbReference>
<comment type="caution">
    <text evidence="3">The sequence shown here is derived from an EMBL/GenBank/DDBJ whole genome shotgun (WGS) entry which is preliminary data.</text>
</comment>
<dbReference type="InterPro" id="IPR013783">
    <property type="entry name" value="Ig-like_fold"/>
</dbReference>
<feature type="domain" description="PKD" evidence="2">
    <location>
        <begin position="252"/>
        <end position="325"/>
    </location>
</feature>
<dbReference type="Pfam" id="PF13585">
    <property type="entry name" value="CHU_C"/>
    <property type="match status" value="1"/>
</dbReference>
<dbReference type="PROSITE" id="PS50093">
    <property type="entry name" value="PKD"/>
    <property type="match status" value="1"/>
</dbReference>
<keyword evidence="1" id="KW-0732">Signal</keyword>
<dbReference type="Gene3D" id="2.60.40.10">
    <property type="entry name" value="Immunoglobulins"/>
    <property type="match status" value="1"/>
</dbReference>
<dbReference type="NCBIfam" id="TIGR04131">
    <property type="entry name" value="Bac_Flav_CTERM"/>
    <property type="match status" value="1"/>
</dbReference>
<feature type="chain" id="PRO_5021029886" evidence="1">
    <location>
        <begin position="32"/>
        <end position="461"/>
    </location>
</feature>
<feature type="signal peptide" evidence="1">
    <location>
        <begin position="1"/>
        <end position="31"/>
    </location>
</feature>
<evidence type="ECO:0000313" key="3">
    <source>
        <dbReference type="EMBL" id="RXQ96640.1"/>
    </source>
</evidence>
<accession>A0A4Q1JP08</accession>